<accession>A0A1D1VSW5</accession>
<name>A0A1D1VSW5_RAMVA</name>
<organism evidence="1 2">
    <name type="scientific">Ramazzottius varieornatus</name>
    <name type="common">Water bear</name>
    <name type="synonym">Tardigrade</name>
    <dbReference type="NCBI Taxonomy" id="947166"/>
    <lineage>
        <taxon>Eukaryota</taxon>
        <taxon>Metazoa</taxon>
        <taxon>Ecdysozoa</taxon>
        <taxon>Tardigrada</taxon>
        <taxon>Eutardigrada</taxon>
        <taxon>Parachela</taxon>
        <taxon>Hypsibioidea</taxon>
        <taxon>Ramazzottiidae</taxon>
        <taxon>Ramazzottius</taxon>
    </lineage>
</organism>
<dbReference type="AlphaFoldDB" id="A0A1D1VSW5"/>
<dbReference type="Proteomes" id="UP000186922">
    <property type="component" value="Unassembled WGS sequence"/>
</dbReference>
<gene>
    <name evidence="1" type="primary">RvY_14399-1</name>
    <name evidence="1" type="synonym">RvY_14399.1</name>
    <name evidence="1" type="ORF">RvY_14399</name>
</gene>
<sequence>MGSNEILRSRKIKAQKKFPMEISIAAQHEQVAVTCLHRYFRYDSGVSDDASRTIQPELESHPQPSVIRGKSLTQVTLVRVQSAAHLRMELRNPPEVRSLCGSAGRMILRELRPEGWLFSGALEWIIEHLSHRRKPFRHSKALKLGQTMASLSLWRKIKEKFLGTESGLYH</sequence>
<evidence type="ECO:0000313" key="1">
    <source>
        <dbReference type="EMBL" id="GAV04061.1"/>
    </source>
</evidence>
<evidence type="ECO:0000313" key="2">
    <source>
        <dbReference type="Proteomes" id="UP000186922"/>
    </source>
</evidence>
<protein>
    <submittedName>
        <fullName evidence="1">Uncharacterized protein</fullName>
    </submittedName>
</protein>
<dbReference type="EMBL" id="BDGG01000010">
    <property type="protein sequence ID" value="GAV04061.1"/>
    <property type="molecule type" value="Genomic_DNA"/>
</dbReference>
<proteinExistence type="predicted"/>
<reference evidence="1 2" key="1">
    <citation type="journal article" date="2016" name="Nat. Commun.">
        <title>Extremotolerant tardigrade genome and improved radiotolerance of human cultured cells by tardigrade-unique protein.</title>
        <authorList>
            <person name="Hashimoto T."/>
            <person name="Horikawa D.D."/>
            <person name="Saito Y."/>
            <person name="Kuwahara H."/>
            <person name="Kozuka-Hata H."/>
            <person name="Shin-I T."/>
            <person name="Minakuchi Y."/>
            <person name="Ohishi K."/>
            <person name="Motoyama A."/>
            <person name="Aizu T."/>
            <person name="Enomoto A."/>
            <person name="Kondo K."/>
            <person name="Tanaka S."/>
            <person name="Hara Y."/>
            <person name="Koshikawa S."/>
            <person name="Sagara H."/>
            <person name="Miura T."/>
            <person name="Yokobori S."/>
            <person name="Miyagawa K."/>
            <person name="Suzuki Y."/>
            <person name="Kubo T."/>
            <person name="Oyama M."/>
            <person name="Kohara Y."/>
            <person name="Fujiyama A."/>
            <person name="Arakawa K."/>
            <person name="Katayama T."/>
            <person name="Toyoda A."/>
            <person name="Kunieda T."/>
        </authorList>
    </citation>
    <scope>NUCLEOTIDE SEQUENCE [LARGE SCALE GENOMIC DNA]</scope>
    <source>
        <strain evidence="1 2">YOKOZUNA-1</strain>
    </source>
</reference>
<comment type="caution">
    <text evidence="1">The sequence shown here is derived from an EMBL/GenBank/DDBJ whole genome shotgun (WGS) entry which is preliminary data.</text>
</comment>
<keyword evidence="2" id="KW-1185">Reference proteome</keyword>